<comment type="caution">
    <text evidence="1">The sequence shown here is derived from an EMBL/GenBank/DDBJ whole genome shotgun (WGS) entry which is preliminary data.</text>
</comment>
<gene>
    <name evidence="1" type="ORF">LEP1GSC178_0045</name>
</gene>
<reference evidence="1 2" key="1">
    <citation type="submission" date="2012-08" db="EMBL/GenBank/DDBJ databases">
        <authorList>
            <person name="Harkins D.M."/>
            <person name="Durkin A.S."/>
            <person name="Selengut J.D."/>
            <person name="Sanka R."/>
            <person name="DePew J."/>
            <person name="Purushe J."/>
            <person name="Matthias M.A."/>
            <person name="Vinetz J.M."/>
            <person name="Sutton G.G."/>
            <person name="Nelson W.C."/>
            <person name="Fouts D.E."/>
        </authorList>
    </citation>
    <scope>NUCLEOTIDE SEQUENCE [LARGE SCALE GENOMIC DNA]</scope>
    <source>
        <strain evidence="1 2">MMD4847</strain>
    </source>
</reference>
<evidence type="ECO:0000313" key="1">
    <source>
        <dbReference type="EMBL" id="EJZ42283.1"/>
    </source>
</evidence>
<evidence type="ECO:0008006" key="3">
    <source>
        <dbReference type="Google" id="ProtNLM"/>
    </source>
</evidence>
<keyword evidence="2" id="KW-1185">Reference proteome</keyword>
<organism evidence="1 2">
    <name type="scientific">Leptospira licerasiae str. MMD4847</name>
    <dbReference type="NCBI Taxonomy" id="1049971"/>
    <lineage>
        <taxon>Bacteria</taxon>
        <taxon>Pseudomonadati</taxon>
        <taxon>Spirochaetota</taxon>
        <taxon>Spirochaetia</taxon>
        <taxon>Leptospirales</taxon>
        <taxon>Leptospiraceae</taxon>
        <taxon>Leptospira</taxon>
    </lineage>
</organism>
<accession>A0ABP2RD36</accession>
<evidence type="ECO:0000313" key="2">
    <source>
        <dbReference type="Proteomes" id="UP000018720"/>
    </source>
</evidence>
<sequence>MPSNWYANSIAEAVRDALNASPGATGLKDVDVKAKSYHYFFLSCVEVEGTPVKEIAEKKPNKKK</sequence>
<name>A0ABP2RD36_9LEPT</name>
<dbReference type="EMBL" id="AHOM02000005">
    <property type="protein sequence ID" value="EJZ42283.1"/>
    <property type="molecule type" value="Genomic_DNA"/>
</dbReference>
<protein>
    <recommendedName>
        <fullName evidence="3">Dodecin domain-containing protein</fullName>
    </recommendedName>
</protein>
<proteinExistence type="predicted"/>
<dbReference type="Proteomes" id="UP000018720">
    <property type="component" value="Unassembled WGS sequence"/>
</dbReference>